<dbReference type="InterPro" id="IPR006311">
    <property type="entry name" value="TAT_signal"/>
</dbReference>
<dbReference type="SUPFAM" id="SSF53850">
    <property type="entry name" value="Periplasmic binding protein-like II"/>
    <property type="match status" value="1"/>
</dbReference>
<sequence length="360" mass="39351">MKADRKRNTGDAGLSRRALLTGAAVGAAALSMPGILRAQTGGRVLVRTSGGSYQEALQKGTWNEFTRITGIEVVGVPANTGKLLTMAQAGSQELDVIEANAIAMLSLQEKGALEEIDYSRFEYTDVKDVGTVEPTYLSYCAFAEAICYNTETFSDDHPASWRDVWDVERFPGRRMLQDAKAISPNLEFALLASGVSMEDLYPLDIGRAFEALREIRPHVVKFFDSGALGASLLADRTAVMGALWTNRVGALQKDGAPVAVEWNEAMRVTEYTGIMKGSPNYDNALRLIDFSSSPKAQALSLPQIGLSPENERAFDHISPEVAAALPTNPGLRSKGFEQSAPWWIQNRAEVAKRWEEFLLE</sequence>
<dbReference type="Pfam" id="PF13416">
    <property type="entry name" value="SBP_bac_8"/>
    <property type="match status" value="1"/>
</dbReference>
<dbReference type="RefSeq" id="WP_354152280.1">
    <property type="nucleotide sequence ID" value="NZ_JBEPMN010000011.1"/>
</dbReference>
<accession>A0ABV2KMW9</accession>
<evidence type="ECO:0000256" key="2">
    <source>
        <dbReference type="ARBA" id="ARBA00008520"/>
    </source>
</evidence>
<protein>
    <submittedName>
        <fullName evidence="6">Spermidine/putrescine transport system substrate-binding protein</fullName>
    </submittedName>
</protein>
<comment type="similarity">
    <text evidence="2">Belongs to the bacterial solute-binding protein 1 family.</text>
</comment>
<keyword evidence="5" id="KW-0574">Periplasm</keyword>
<dbReference type="PANTHER" id="PTHR30006">
    <property type="entry name" value="THIAMINE-BINDING PERIPLASMIC PROTEIN-RELATED"/>
    <property type="match status" value="1"/>
</dbReference>
<dbReference type="PANTHER" id="PTHR30006:SF3">
    <property type="entry name" value="THIAMINE-BINDING PERIPLASMIC PROTEIN"/>
    <property type="match status" value="1"/>
</dbReference>
<gene>
    <name evidence="6" type="ORF">ABID44_002767</name>
</gene>
<dbReference type="PROSITE" id="PS51318">
    <property type="entry name" value="TAT"/>
    <property type="match status" value="1"/>
</dbReference>
<evidence type="ECO:0000313" key="6">
    <source>
        <dbReference type="EMBL" id="MET3662429.1"/>
    </source>
</evidence>
<keyword evidence="3" id="KW-0813">Transport</keyword>
<dbReference type="InterPro" id="IPR006059">
    <property type="entry name" value="SBP"/>
</dbReference>
<evidence type="ECO:0000256" key="4">
    <source>
        <dbReference type="ARBA" id="ARBA00022729"/>
    </source>
</evidence>
<reference evidence="6 7" key="1">
    <citation type="submission" date="2024-06" db="EMBL/GenBank/DDBJ databases">
        <title>Genomic Encyclopedia of Type Strains, Phase IV (KMG-IV): sequencing the most valuable type-strain genomes for metagenomic binning, comparative biology and taxonomic classification.</title>
        <authorList>
            <person name="Goeker M."/>
        </authorList>
    </citation>
    <scope>NUCLEOTIDE SEQUENCE [LARGE SCALE GENOMIC DNA]</scope>
    <source>
        <strain evidence="6 7">DSM 19730</strain>
    </source>
</reference>
<comment type="subcellular location">
    <subcellularLocation>
        <location evidence="1">Periplasm</location>
    </subcellularLocation>
</comment>
<dbReference type="Gene3D" id="3.40.190.10">
    <property type="entry name" value="Periplasmic binding protein-like II"/>
    <property type="match status" value="2"/>
</dbReference>
<evidence type="ECO:0000313" key="7">
    <source>
        <dbReference type="Proteomes" id="UP001549143"/>
    </source>
</evidence>
<dbReference type="EMBL" id="JBEPMN010000011">
    <property type="protein sequence ID" value="MET3662429.1"/>
    <property type="molecule type" value="Genomic_DNA"/>
</dbReference>
<evidence type="ECO:0000256" key="5">
    <source>
        <dbReference type="ARBA" id="ARBA00022764"/>
    </source>
</evidence>
<keyword evidence="4" id="KW-0732">Signal</keyword>
<evidence type="ECO:0000256" key="1">
    <source>
        <dbReference type="ARBA" id="ARBA00004418"/>
    </source>
</evidence>
<comment type="caution">
    <text evidence="6">The sequence shown here is derived from an EMBL/GenBank/DDBJ whole genome shotgun (WGS) entry which is preliminary data.</text>
</comment>
<name>A0ABV2KMW9_9HYPH</name>
<dbReference type="Proteomes" id="UP001549143">
    <property type="component" value="Unassembled WGS sequence"/>
</dbReference>
<organism evidence="6 7">
    <name type="scientific">Aquamicrobium ahrensii</name>
    <dbReference type="NCBI Taxonomy" id="469551"/>
    <lineage>
        <taxon>Bacteria</taxon>
        <taxon>Pseudomonadati</taxon>
        <taxon>Pseudomonadota</taxon>
        <taxon>Alphaproteobacteria</taxon>
        <taxon>Hyphomicrobiales</taxon>
        <taxon>Phyllobacteriaceae</taxon>
        <taxon>Aquamicrobium</taxon>
    </lineage>
</organism>
<dbReference type="CDD" id="cd13589">
    <property type="entry name" value="PBP2_polyamine_RpCGA009"/>
    <property type="match status" value="1"/>
</dbReference>
<keyword evidence="7" id="KW-1185">Reference proteome</keyword>
<evidence type="ECO:0000256" key="3">
    <source>
        <dbReference type="ARBA" id="ARBA00022448"/>
    </source>
</evidence>
<proteinExistence type="inferred from homology"/>